<keyword evidence="2" id="KW-0479">Metal-binding</keyword>
<dbReference type="InterPro" id="IPR010252">
    <property type="entry name" value="HutF"/>
</dbReference>
<comment type="cofactor">
    <cofactor evidence="1">
        <name>Zn(2+)</name>
        <dbReference type="ChEBI" id="CHEBI:29105"/>
    </cofactor>
</comment>
<dbReference type="Pfam" id="PF01979">
    <property type="entry name" value="Amidohydro_1"/>
    <property type="match status" value="1"/>
</dbReference>
<evidence type="ECO:0000313" key="7">
    <source>
        <dbReference type="Proteomes" id="UP000321058"/>
    </source>
</evidence>
<dbReference type="PANTHER" id="PTHR11271:SF48">
    <property type="entry name" value="AMIDOHYDROLASE-RELATED DOMAIN-CONTAINING PROTEIN"/>
    <property type="match status" value="1"/>
</dbReference>
<dbReference type="OrthoDB" id="9796020at2"/>
<dbReference type="Gene3D" id="3.20.20.140">
    <property type="entry name" value="Metal-dependent hydrolases"/>
    <property type="match status" value="1"/>
</dbReference>
<feature type="domain" description="Amidohydrolase-related" evidence="5">
    <location>
        <begin position="47"/>
        <end position="421"/>
    </location>
</feature>
<comment type="caution">
    <text evidence="6">The sequence shown here is derived from an EMBL/GenBank/DDBJ whole genome shotgun (WGS) entry which is preliminary data.</text>
</comment>
<dbReference type="NCBIfam" id="NF006681">
    <property type="entry name" value="PRK09229.1-2"/>
    <property type="match status" value="1"/>
</dbReference>
<keyword evidence="3" id="KW-0378">Hydrolase</keyword>
<dbReference type="Gene3D" id="2.30.40.10">
    <property type="entry name" value="Urease, subunit C, domain 1"/>
    <property type="match status" value="1"/>
</dbReference>
<evidence type="ECO:0000256" key="3">
    <source>
        <dbReference type="ARBA" id="ARBA00022801"/>
    </source>
</evidence>
<evidence type="ECO:0000256" key="2">
    <source>
        <dbReference type="ARBA" id="ARBA00022723"/>
    </source>
</evidence>
<keyword evidence="7" id="KW-1185">Reference proteome</keyword>
<dbReference type="RefSeq" id="WP_147156877.1">
    <property type="nucleotide sequence ID" value="NZ_BKAJ01000236.1"/>
</dbReference>
<dbReference type="NCBIfam" id="TIGR02022">
    <property type="entry name" value="hutF"/>
    <property type="match status" value="1"/>
</dbReference>
<protein>
    <submittedName>
        <fullName evidence="6">Formimidoylglutamate deiminase</fullName>
    </submittedName>
</protein>
<dbReference type="AlphaFoldDB" id="A0A512NRM4"/>
<dbReference type="GO" id="GO:0019239">
    <property type="term" value="F:deaminase activity"/>
    <property type="evidence" value="ECO:0007669"/>
    <property type="project" value="TreeGrafter"/>
</dbReference>
<dbReference type="InterPro" id="IPR011059">
    <property type="entry name" value="Metal-dep_hydrolase_composite"/>
</dbReference>
<dbReference type="PANTHER" id="PTHR11271">
    <property type="entry name" value="GUANINE DEAMINASE"/>
    <property type="match status" value="1"/>
</dbReference>
<keyword evidence="4" id="KW-0862">Zinc</keyword>
<evidence type="ECO:0000313" key="6">
    <source>
        <dbReference type="EMBL" id="GEP61595.1"/>
    </source>
</evidence>
<evidence type="ECO:0000256" key="4">
    <source>
        <dbReference type="ARBA" id="ARBA00022833"/>
    </source>
</evidence>
<evidence type="ECO:0000259" key="5">
    <source>
        <dbReference type="Pfam" id="PF01979"/>
    </source>
</evidence>
<dbReference type="GO" id="GO:0005829">
    <property type="term" value="C:cytosol"/>
    <property type="evidence" value="ECO:0007669"/>
    <property type="project" value="TreeGrafter"/>
</dbReference>
<dbReference type="InterPro" id="IPR006680">
    <property type="entry name" value="Amidohydro-rel"/>
</dbReference>
<sequence length="446" mass="48747">MASKLHLELALTPDGWRRDVVVRIDHGVIVGIEEAGHGQAQRVSGVALPGLPNLHSHAFQRAMAGLTERRGSEADSFWTWREAMYRFVERLGPDELEAIAAFAYMEMLEAGFTWVAEFHYLHHQPDGRPYDNVAEMSERIVAAADAAGIGLTLLPVLYRQSGFLGKPPTPAQRRFVCDRDRYARLMETRVPAGNIGIAPHSLRAVTLDDLQWAALTWTGLPAHIHVAEQTREVDDCIAAHGRPPIDLLLGTVEVDARRWCLVHATHANADERARIARTKAIVGLCPITEANLGDGLFDAAAFLAEDGQFGIGSDSLIRISAADELRTLEYGQRLMHRQRNVLGEATRSTGRRLFEAALAGGARATDASTMGGIAPGKRADFVVLDRQHASLAAAQDDSLLDAWLFAADNAAIKTVYCRGVPVVQNGRHVARDELGQRYRKALSGLA</sequence>
<proteinExistence type="predicted"/>
<accession>A0A512NRM4</accession>
<dbReference type="InterPro" id="IPR051607">
    <property type="entry name" value="Metallo-dep_hydrolases"/>
</dbReference>
<dbReference type="InterPro" id="IPR032466">
    <property type="entry name" value="Metal_Hydrolase"/>
</dbReference>
<name>A0A512NRM4_9HYPH</name>
<gene>
    <name evidence="6" type="ORF">RSO01_87610</name>
</gene>
<dbReference type="SUPFAM" id="SSF51556">
    <property type="entry name" value="Metallo-dependent hydrolases"/>
    <property type="match status" value="1"/>
</dbReference>
<dbReference type="Proteomes" id="UP000321058">
    <property type="component" value="Unassembled WGS sequence"/>
</dbReference>
<dbReference type="EMBL" id="BKAJ01000236">
    <property type="protein sequence ID" value="GEP61595.1"/>
    <property type="molecule type" value="Genomic_DNA"/>
</dbReference>
<reference evidence="6 7" key="1">
    <citation type="submission" date="2019-07" db="EMBL/GenBank/DDBJ databases">
        <title>Whole genome shotgun sequence of Reyranella soli NBRC 108950.</title>
        <authorList>
            <person name="Hosoyama A."/>
            <person name="Uohara A."/>
            <person name="Ohji S."/>
            <person name="Ichikawa N."/>
        </authorList>
    </citation>
    <scope>NUCLEOTIDE SEQUENCE [LARGE SCALE GENOMIC DNA]</scope>
    <source>
        <strain evidence="6 7">NBRC 108950</strain>
    </source>
</reference>
<dbReference type="SUPFAM" id="SSF51338">
    <property type="entry name" value="Composite domain of metallo-dependent hydrolases"/>
    <property type="match status" value="1"/>
</dbReference>
<organism evidence="6 7">
    <name type="scientific">Reyranella soli</name>
    <dbReference type="NCBI Taxonomy" id="1230389"/>
    <lineage>
        <taxon>Bacteria</taxon>
        <taxon>Pseudomonadati</taxon>
        <taxon>Pseudomonadota</taxon>
        <taxon>Alphaproteobacteria</taxon>
        <taxon>Hyphomicrobiales</taxon>
        <taxon>Reyranellaceae</taxon>
        <taxon>Reyranella</taxon>
    </lineage>
</organism>
<dbReference type="NCBIfam" id="NF006684">
    <property type="entry name" value="PRK09229.1-5"/>
    <property type="match status" value="1"/>
</dbReference>
<evidence type="ECO:0000256" key="1">
    <source>
        <dbReference type="ARBA" id="ARBA00001947"/>
    </source>
</evidence>
<dbReference type="GO" id="GO:0046872">
    <property type="term" value="F:metal ion binding"/>
    <property type="evidence" value="ECO:0007669"/>
    <property type="project" value="UniProtKB-KW"/>
</dbReference>